<evidence type="ECO:0000256" key="3">
    <source>
        <dbReference type="ARBA" id="ARBA00022989"/>
    </source>
</evidence>
<dbReference type="GO" id="GO:0016020">
    <property type="term" value="C:membrane"/>
    <property type="evidence" value="ECO:0007669"/>
    <property type="project" value="UniProtKB-SubCell"/>
</dbReference>
<dbReference type="Gene3D" id="1.50.10.150">
    <property type="entry name" value="Voltage-dependent anion channel"/>
    <property type="match status" value="1"/>
</dbReference>
<name>A0AA39TKF9_9AGAR</name>
<dbReference type="GO" id="GO:0015140">
    <property type="term" value="F:malate transmembrane transporter activity"/>
    <property type="evidence" value="ECO:0007669"/>
    <property type="project" value="InterPro"/>
</dbReference>
<keyword evidence="4 5" id="KW-0472">Membrane</keyword>
<dbReference type="AlphaFoldDB" id="A0AA39TKF9"/>
<dbReference type="InterPro" id="IPR038665">
    <property type="entry name" value="Voltage-dep_anion_channel_sf"/>
</dbReference>
<evidence type="ECO:0000256" key="2">
    <source>
        <dbReference type="ARBA" id="ARBA00022692"/>
    </source>
</evidence>
<evidence type="ECO:0000313" key="7">
    <source>
        <dbReference type="Proteomes" id="UP001175228"/>
    </source>
</evidence>
<sequence>MLPSAQVNGIRQRIHGWSWQAFPIVMGTSAVFMTLSDLKHHPAFVLRIEMVFFVVSITLFLVNIVMLLLQAIYFPHHAWSRLQDPIHGISVPLMASVVSFATIIVGTINYDVAYGYVSPNCIYALFWVYLAIAMTTCFPMIKITFSQHRNLLEFAPSCAFPVSAHIMLTGLVSANTLRVIDASDTRALGVLLVGYVVHGLGLFMAFFFLSIYIIRYNGFMQSSQSNLAFVACSPPGFSALTLMSLGDHARSILTAHGYITEVSGDVWYSASVMASLLLYGLALFFFVLGVITYRYPFKGHMDEILTCWAMTFPNVGWINATRLLGDIFESQGFLTFHLVMTILMCITWLFLTIFTATAFFQGKILKSGEEDVDKDVHQTGDEIMENHPTSAPVTSSVTHHLGSSSRTLITI</sequence>
<dbReference type="InterPro" id="IPR030185">
    <property type="entry name" value="Mae1"/>
</dbReference>
<feature type="transmembrane region" description="Helical" evidence="5">
    <location>
        <begin position="153"/>
        <end position="172"/>
    </location>
</feature>
<reference evidence="6" key="1">
    <citation type="submission" date="2023-06" db="EMBL/GenBank/DDBJ databases">
        <authorList>
            <consortium name="Lawrence Berkeley National Laboratory"/>
            <person name="Ahrendt S."/>
            <person name="Sahu N."/>
            <person name="Indic B."/>
            <person name="Wong-Bajracharya J."/>
            <person name="Merenyi Z."/>
            <person name="Ke H.-M."/>
            <person name="Monk M."/>
            <person name="Kocsube S."/>
            <person name="Drula E."/>
            <person name="Lipzen A."/>
            <person name="Balint B."/>
            <person name="Henrissat B."/>
            <person name="Andreopoulos B."/>
            <person name="Martin F.M."/>
            <person name="Harder C.B."/>
            <person name="Rigling D."/>
            <person name="Ford K.L."/>
            <person name="Foster G.D."/>
            <person name="Pangilinan J."/>
            <person name="Papanicolaou A."/>
            <person name="Barry K."/>
            <person name="LaButti K."/>
            <person name="Viragh M."/>
            <person name="Koriabine M."/>
            <person name="Yan M."/>
            <person name="Riley R."/>
            <person name="Champramary S."/>
            <person name="Plett K.L."/>
            <person name="Tsai I.J."/>
            <person name="Slot J."/>
            <person name="Sipos G."/>
            <person name="Plett J."/>
            <person name="Nagy L.G."/>
            <person name="Grigoriev I.V."/>
        </authorList>
    </citation>
    <scope>NUCLEOTIDE SEQUENCE</scope>
    <source>
        <strain evidence="6">HWK02</strain>
    </source>
</reference>
<dbReference type="PANTHER" id="PTHR31162:SF0">
    <property type="entry name" value="MALIC ACID TRANSPORT PROTEIN"/>
    <property type="match status" value="1"/>
</dbReference>
<feature type="transmembrane region" description="Helical" evidence="5">
    <location>
        <begin position="192"/>
        <end position="214"/>
    </location>
</feature>
<organism evidence="6 7">
    <name type="scientific">Armillaria luteobubalina</name>
    <dbReference type="NCBI Taxonomy" id="153913"/>
    <lineage>
        <taxon>Eukaryota</taxon>
        <taxon>Fungi</taxon>
        <taxon>Dikarya</taxon>
        <taxon>Basidiomycota</taxon>
        <taxon>Agaricomycotina</taxon>
        <taxon>Agaricomycetes</taxon>
        <taxon>Agaricomycetidae</taxon>
        <taxon>Agaricales</taxon>
        <taxon>Marasmiineae</taxon>
        <taxon>Physalacriaceae</taxon>
        <taxon>Armillaria</taxon>
    </lineage>
</organism>
<accession>A0AA39TKF9</accession>
<protein>
    <submittedName>
        <fullName evidence="6">Voltage-dependent anion channel</fullName>
    </submittedName>
</protein>
<feature type="transmembrane region" description="Helical" evidence="5">
    <location>
        <begin position="50"/>
        <end position="74"/>
    </location>
</feature>
<comment type="subcellular location">
    <subcellularLocation>
        <location evidence="1">Membrane</location>
        <topology evidence="1">Multi-pass membrane protein</topology>
    </subcellularLocation>
</comment>
<keyword evidence="2 5" id="KW-0812">Transmembrane</keyword>
<dbReference type="InterPro" id="IPR004695">
    <property type="entry name" value="SLAC1/Mae1/Ssu1/TehA"/>
</dbReference>
<feature type="transmembrane region" description="Helical" evidence="5">
    <location>
        <begin position="226"/>
        <end position="246"/>
    </location>
</feature>
<evidence type="ECO:0000256" key="1">
    <source>
        <dbReference type="ARBA" id="ARBA00004141"/>
    </source>
</evidence>
<feature type="transmembrane region" description="Helical" evidence="5">
    <location>
        <begin position="122"/>
        <end position="141"/>
    </location>
</feature>
<feature type="transmembrane region" description="Helical" evidence="5">
    <location>
        <begin position="336"/>
        <end position="360"/>
    </location>
</feature>
<dbReference type="Proteomes" id="UP001175228">
    <property type="component" value="Unassembled WGS sequence"/>
</dbReference>
<feature type="transmembrane region" description="Helical" evidence="5">
    <location>
        <begin position="86"/>
        <end position="110"/>
    </location>
</feature>
<evidence type="ECO:0000256" key="5">
    <source>
        <dbReference type="SAM" id="Phobius"/>
    </source>
</evidence>
<dbReference type="EMBL" id="JAUEPU010000027">
    <property type="protein sequence ID" value="KAK0492836.1"/>
    <property type="molecule type" value="Genomic_DNA"/>
</dbReference>
<evidence type="ECO:0000256" key="4">
    <source>
        <dbReference type="ARBA" id="ARBA00023136"/>
    </source>
</evidence>
<dbReference type="Pfam" id="PF03595">
    <property type="entry name" value="SLAC1"/>
    <property type="match status" value="1"/>
</dbReference>
<keyword evidence="3 5" id="KW-1133">Transmembrane helix</keyword>
<feature type="transmembrane region" description="Helical" evidence="5">
    <location>
        <begin position="305"/>
        <end position="324"/>
    </location>
</feature>
<gene>
    <name evidence="6" type="ORF">EDD18DRAFT_1408257</name>
</gene>
<feature type="transmembrane region" description="Helical" evidence="5">
    <location>
        <begin position="266"/>
        <end position="293"/>
    </location>
</feature>
<proteinExistence type="predicted"/>
<dbReference type="PANTHER" id="PTHR31162">
    <property type="entry name" value="MALIC ACID TRANSPORT PROTEIN-RELATED"/>
    <property type="match status" value="1"/>
</dbReference>
<evidence type="ECO:0000313" key="6">
    <source>
        <dbReference type="EMBL" id="KAK0492836.1"/>
    </source>
</evidence>
<comment type="caution">
    <text evidence="6">The sequence shown here is derived from an EMBL/GenBank/DDBJ whole genome shotgun (WGS) entry which is preliminary data.</text>
</comment>
<keyword evidence="7" id="KW-1185">Reference proteome</keyword>
<feature type="transmembrane region" description="Helical" evidence="5">
    <location>
        <begin position="21"/>
        <end position="38"/>
    </location>
</feature>